<accession>A0AA38R7B9</accession>
<feature type="compositionally biased region" description="Low complexity" evidence="1">
    <location>
        <begin position="476"/>
        <end position="504"/>
    </location>
</feature>
<feature type="non-terminal residue" evidence="2">
    <location>
        <position position="1"/>
    </location>
</feature>
<comment type="caution">
    <text evidence="2">The sequence shown here is derived from an EMBL/GenBank/DDBJ whole genome shotgun (WGS) entry which is preliminary data.</text>
</comment>
<name>A0AA38R7B9_9PEZI</name>
<dbReference type="Proteomes" id="UP001174691">
    <property type="component" value="Unassembled WGS sequence"/>
</dbReference>
<evidence type="ECO:0000256" key="1">
    <source>
        <dbReference type="SAM" id="MobiDB-lite"/>
    </source>
</evidence>
<organism evidence="2 3">
    <name type="scientific">Coniochaeta hoffmannii</name>
    <dbReference type="NCBI Taxonomy" id="91930"/>
    <lineage>
        <taxon>Eukaryota</taxon>
        <taxon>Fungi</taxon>
        <taxon>Dikarya</taxon>
        <taxon>Ascomycota</taxon>
        <taxon>Pezizomycotina</taxon>
        <taxon>Sordariomycetes</taxon>
        <taxon>Sordariomycetidae</taxon>
        <taxon>Coniochaetales</taxon>
        <taxon>Coniochaetaceae</taxon>
        <taxon>Coniochaeta</taxon>
    </lineage>
</organism>
<feature type="region of interest" description="Disordered" evidence="1">
    <location>
        <begin position="269"/>
        <end position="523"/>
    </location>
</feature>
<feature type="compositionally biased region" description="Basic and acidic residues" evidence="1">
    <location>
        <begin position="304"/>
        <end position="317"/>
    </location>
</feature>
<dbReference type="EMBL" id="JANBVN010000317">
    <property type="protein sequence ID" value="KAJ9129647.1"/>
    <property type="molecule type" value="Genomic_DNA"/>
</dbReference>
<gene>
    <name evidence="2" type="ORF">NKR19_g10260</name>
</gene>
<feature type="compositionally biased region" description="Pro residues" evidence="1">
    <location>
        <begin position="505"/>
        <end position="515"/>
    </location>
</feature>
<feature type="compositionally biased region" description="Basic and acidic residues" evidence="1">
    <location>
        <begin position="380"/>
        <end position="390"/>
    </location>
</feature>
<proteinExistence type="predicted"/>
<evidence type="ECO:0000313" key="3">
    <source>
        <dbReference type="Proteomes" id="UP001174691"/>
    </source>
</evidence>
<evidence type="ECO:0000313" key="2">
    <source>
        <dbReference type="EMBL" id="KAJ9129647.1"/>
    </source>
</evidence>
<feature type="compositionally biased region" description="Basic residues" evidence="1">
    <location>
        <begin position="391"/>
        <end position="400"/>
    </location>
</feature>
<feature type="compositionally biased region" description="Basic residues" evidence="1">
    <location>
        <begin position="328"/>
        <end position="343"/>
    </location>
</feature>
<protein>
    <submittedName>
        <fullName evidence="2">Uncharacterized protein</fullName>
    </submittedName>
</protein>
<sequence>MDPDGKYTRLLEPSDTWYRFGCIHIETWVDNAANTEEVYNNLRKHRKDLPEWPVTVFGPVEYIKKITKWDVLFAELVDSVEKELTETMVQPSSTMDTIVKTLREGDYLFETTRMPPKKFREFMRIMDNDLSGANTVCFSWSMSKIRGASPPGTRKFLQQIQDMILTYCDPPNSRRRPLLAVQTTHPKLDEATVLSALNFAHLHRLKHMGNVRACKNWVGEKRDELREYRKHLFRGYRAAGTYQWLPFQALINGYNLDQCFESIIKPHAVIDDPDDGQQTPPRSASPGPGDPFWEDVFHAEAPPESDRGSDQDERSNADKPSAPGKNSARNKRKAEKKRLRKSAKQIVDSVFHHSGAGTPVGPIEQEATRATTPAPSPRVLTEEEKKEARTAKARARRQRQKERQAVASKPDEENEEAAAEQEDDEDRAVGPQQKDDDDDDEKEATPLASAAPSPSRSPAPSPAVVAPSPPSPTPGVVPAVPAAPAATAVASPSPVVLTPTSSAAPPSPPPGPGPVSPLCNTPLLSTSGAPLPVFWALDVDDLQEDIFLSPSSSSSSSS</sequence>
<feature type="compositionally biased region" description="Low complexity" evidence="1">
    <location>
        <begin position="445"/>
        <end position="454"/>
    </location>
</feature>
<feature type="compositionally biased region" description="Pro residues" evidence="1">
    <location>
        <begin position="455"/>
        <end position="475"/>
    </location>
</feature>
<reference evidence="2" key="1">
    <citation type="submission" date="2022-07" db="EMBL/GenBank/DDBJ databases">
        <title>Fungi with potential for degradation of polypropylene.</title>
        <authorList>
            <person name="Gostincar C."/>
        </authorList>
    </citation>
    <scope>NUCLEOTIDE SEQUENCE</scope>
    <source>
        <strain evidence="2">EXF-13287</strain>
    </source>
</reference>
<feature type="compositionally biased region" description="Acidic residues" evidence="1">
    <location>
        <begin position="412"/>
        <end position="426"/>
    </location>
</feature>
<keyword evidence="3" id="KW-1185">Reference proteome</keyword>
<dbReference type="AlphaFoldDB" id="A0AA38R7B9"/>